<reference evidence="1" key="4">
    <citation type="submission" date="2025-08" db="UniProtKB">
        <authorList>
            <consortium name="Ensembl"/>
        </authorList>
    </citation>
    <scope>IDENTIFICATION</scope>
</reference>
<proteinExistence type="predicted"/>
<reference evidence="1 2" key="2">
    <citation type="journal article" date="2018" name="Annu Rev Anim Biosci">
        <title>Bat Biology, Genomes, and the Bat1K Project: To Generate Chromosome-Level Genomes for All Living Bat Species.</title>
        <authorList>
            <person name="Teeling E.C."/>
            <person name="Vernes S.C."/>
            <person name="Davalos L.M."/>
            <person name="Ray D.A."/>
            <person name="Gilbert M.T.P."/>
            <person name="Myers E."/>
        </authorList>
    </citation>
    <scope>NUCLEOTIDE SEQUENCE</scope>
</reference>
<sequence>MSYCWRLQYYCKLGATHGAGPIYYVSRLPQQAHKFRDQLRVLALPRLSTGDTLQGLATTSHLVTHVVDRREVPPRKSQ</sequence>
<reference evidence="2" key="3">
    <citation type="submission" date="2018-12" db="EMBL/GenBank/DDBJ databases">
        <title>G10K-VGP greater horseshoe bat female genome, primary haplotype.</title>
        <authorList>
            <person name="Teeling E."/>
            <person name="Myers G."/>
            <person name="Vernes S."/>
            <person name="Pippel M."/>
            <person name="Winkler S."/>
            <person name="Fedrigo O."/>
            <person name="Rhie A."/>
            <person name="Koren S."/>
            <person name="Phillippy A."/>
            <person name="Lewin H."/>
            <person name="Damas J."/>
            <person name="Howe K."/>
            <person name="Mountcastle J."/>
            <person name="Jarvis E.D."/>
        </authorList>
    </citation>
    <scope>NUCLEOTIDE SEQUENCE [LARGE SCALE GENOMIC DNA]</scope>
</reference>
<evidence type="ECO:0000313" key="2">
    <source>
        <dbReference type="Proteomes" id="UP000472240"/>
    </source>
</evidence>
<protein>
    <submittedName>
        <fullName evidence="1">Uncharacterized protein</fullName>
    </submittedName>
</protein>
<dbReference type="Ensembl" id="ENSRFET00010012976.1">
    <property type="protein sequence ID" value="ENSRFEP00010011863.1"/>
    <property type="gene ID" value="ENSRFEG00010008049.1"/>
</dbReference>
<name>A0A671EJF7_RHIFE</name>
<reference evidence="1" key="5">
    <citation type="submission" date="2025-09" db="UniProtKB">
        <authorList>
            <consortium name="Ensembl"/>
        </authorList>
    </citation>
    <scope>IDENTIFICATION</scope>
</reference>
<evidence type="ECO:0000313" key="1">
    <source>
        <dbReference type="Ensembl" id="ENSRFEP00010011863.1"/>
    </source>
</evidence>
<reference evidence="1 2" key="1">
    <citation type="journal article" date="2015" name="Annu Rev Anim Biosci">
        <title>The Genome 10K Project: a way forward.</title>
        <authorList>
            <person name="Koepfli K.P."/>
            <person name="Paten B."/>
            <person name="O'Brien S.J."/>
            <person name="Koepfli K.P."/>
            <person name="Paten B."/>
            <person name="Antunes A."/>
            <person name="Belov K."/>
            <person name="Bustamante C."/>
            <person name="Castoe T.A."/>
            <person name="Clawson H."/>
            <person name="Crawford A.J."/>
            <person name="Diekhans M."/>
            <person name="Distel D."/>
            <person name="Durbin R."/>
            <person name="Earl D."/>
            <person name="Fujita M.K."/>
            <person name="Gamble T."/>
            <person name="Georges A."/>
            <person name="Gemmell N."/>
            <person name="Gilbert M.T."/>
            <person name="Graves J.M."/>
            <person name="Green R.E."/>
            <person name="Hickey G."/>
            <person name="Jarvis E.D."/>
            <person name="Johnson W."/>
            <person name="Komissarov A."/>
            <person name="Korf I."/>
            <person name="Kuhn R."/>
            <person name="Larkin D.M."/>
            <person name="Lewin H."/>
            <person name="Lopez J.V."/>
            <person name="Ma J."/>
            <person name="Marques-Bonet T."/>
            <person name="Miller W."/>
            <person name="Murphy R."/>
            <person name="Pevzner P."/>
            <person name="Shapiro B."/>
            <person name="Steiner C."/>
            <person name="Tamazian G."/>
            <person name="Venkatesh B."/>
            <person name="Wang J."/>
            <person name="Wayne R."/>
            <person name="Wiley E."/>
            <person name="Yang H."/>
            <person name="Zhang G."/>
            <person name="Haussler D."/>
            <person name="Ryder O."/>
            <person name="O'Brien S.J."/>
        </authorList>
    </citation>
    <scope>NUCLEOTIDE SEQUENCE</scope>
</reference>
<accession>A0A671EJF7</accession>
<dbReference type="Proteomes" id="UP000472240">
    <property type="component" value="Chromosome 8"/>
</dbReference>
<dbReference type="GeneTree" id="ENSGT00910000148632"/>
<dbReference type="InParanoid" id="A0A671EJF7"/>
<keyword evidence="2" id="KW-1185">Reference proteome</keyword>
<organism evidence="1 2">
    <name type="scientific">Rhinolophus ferrumequinum</name>
    <name type="common">Greater horseshoe bat</name>
    <dbReference type="NCBI Taxonomy" id="59479"/>
    <lineage>
        <taxon>Eukaryota</taxon>
        <taxon>Metazoa</taxon>
        <taxon>Chordata</taxon>
        <taxon>Craniata</taxon>
        <taxon>Vertebrata</taxon>
        <taxon>Euteleostomi</taxon>
        <taxon>Mammalia</taxon>
        <taxon>Eutheria</taxon>
        <taxon>Laurasiatheria</taxon>
        <taxon>Chiroptera</taxon>
        <taxon>Yinpterochiroptera</taxon>
        <taxon>Rhinolophoidea</taxon>
        <taxon>Rhinolophidae</taxon>
        <taxon>Rhinolophinae</taxon>
        <taxon>Rhinolophus</taxon>
    </lineage>
</organism>
<dbReference type="AlphaFoldDB" id="A0A671EJF7"/>